<dbReference type="Gene3D" id="2.40.30.170">
    <property type="match status" value="1"/>
</dbReference>
<dbReference type="STRING" id="745411.B3C1_11354"/>
<feature type="domain" description="YbhG-like alpha-helical hairpin" evidence="4">
    <location>
        <begin position="70"/>
        <end position="189"/>
    </location>
</feature>
<proteinExistence type="predicted"/>
<comment type="subcellular location">
    <subcellularLocation>
        <location evidence="1">Cell envelope</location>
    </subcellularLocation>
</comment>
<dbReference type="PROSITE" id="PS51257">
    <property type="entry name" value="PROKAR_LIPOPROTEIN"/>
    <property type="match status" value="1"/>
</dbReference>
<keyword evidence="2 3" id="KW-0175">Coiled coil</keyword>
<protein>
    <submittedName>
        <fullName evidence="5">HlyD family secretion protein</fullName>
    </submittedName>
</protein>
<dbReference type="EMBL" id="AMRI01000015">
    <property type="protein sequence ID" value="EKE72165.1"/>
    <property type="molecule type" value="Genomic_DNA"/>
</dbReference>
<reference evidence="5 6" key="1">
    <citation type="journal article" date="2012" name="J. Bacteriol.">
        <title>Genome Sequence of Gallaecimonas xiamenensis Type Strain 3-C-1.</title>
        <authorList>
            <person name="Lai Q."/>
            <person name="Wang L."/>
            <person name="Wang W."/>
            <person name="Shao Z."/>
        </authorList>
    </citation>
    <scope>NUCLEOTIDE SEQUENCE [LARGE SCALE GENOMIC DNA]</scope>
    <source>
        <strain evidence="5 6">3-C-1</strain>
    </source>
</reference>
<evidence type="ECO:0000256" key="1">
    <source>
        <dbReference type="ARBA" id="ARBA00004196"/>
    </source>
</evidence>
<dbReference type="PRINTS" id="PR01490">
    <property type="entry name" value="RTXTOXIND"/>
</dbReference>
<feature type="coiled-coil region" evidence="3">
    <location>
        <begin position="96"/>
        <end position="194"/>
    </location>
</feature>
<dbReference type="Pfam" id="PF25881">
    <property type="entry name" value="HH_YBHG"/>
    <property type="match status" value="1"/>
</dbReference>
<comment type="caution">
    <text evidence="5">The sequence shown here is derived from an EMBL/GenBank/DDBJ whole genome shotgun (WGS) entry which is preliminary data.</text>
</comment>
<dbReference type="Gene3D" id="2.40.50.100">
    <property type="match status" value="1"/>
</dbReference>
<dbReference type="RefSeq" id="WP_008484942.1">
    <property type="nucleotide sequence ID" value="NZ_AMRI01000015.1"/>
</dbReference>
<dbReference type="PATRIC" id="fig|745411.4.peg.2231"/>
<accession>K2K446</accession>
<evidence type="ECO:0000256" key="2">
    <source>
        <dbReference type="ARBA" id="ARBA00023054"/>
    </source>
</evidence>
<dbReference type="SUPFAM" id="SSF111369">
    <property type="entry name" value="HlyD-like secretion proteins"/>
    <property type="match status" value="2"/>
</dbReference>
<dbReference type="PANTHER" id="PTHR32347">
    <property type="entry name" value="EFFLUX SYSTEM COMPONENT YKNX-RELATED"/>
    <property type="match status" value="1"/>
</dbReference>
<dbReference type="PANTHER" id="PTHR32347:SF29">
    <property type="entry name" value="UPF0194 MEMBRANE PROTEIN YBHG"/>
    <property type="match status" value="1"/>
</dbReference>
<dbReference type="InterPro" id="IPR059052">
    <property type="entry name" value="HH_YbhG-like"/>
</dbReference>
<evidence type="ECO:0000259" key="4">
    <source>
        <dbReference type="Pfam" id="PF25881"/>
    </source>
</evidence>
<dbReference type="Gene3D" id="1.10.287.470">
    <property type="entry name" value="Helix hairpin bin"/>
    <property type="match status" value="1"/>
</dbReference>
<evidence type="ECO:0000313" key="5">
    <source>
        <dbReference type="EMBL" id="EKE72165.1"/>
    </source>
</evidence>
<keyword evidence="6" id="KW-1185">Reference proteome</keyword>
<dbReference type="OrthoDB" id="8558741at2"/>
<dbReference type="GO" id="GO:0030313">
    <property type="term" value="C:cell envelope"/>
    <property type="evidence" value="ECO:0007669"/>
    <property type="project" value="UniProtKB-SubCell"/>
</dbReference>
<dbReference type="InterPro" id="IPR050465">
    <property type="entry name" value="UPF0194_transport"/>
</dbReference>
<evidence type="ECO:0000256" key="3">
    <source>
        <dbReference type="SAM" id="Coils"/>
    </source>
</evidence>
<organism evidence="5 6">
    <name type="scientific">Gallaecimonas xiamenensis 3-C-1</name>
    <dbReference type="NCBI Taxonomy" id="745411"/>
    <lineage>
        <taxon>Bacteria</taxon>
        <taxon>Pseudomonadati</taxon>
        <taxon>Pseudomonadota</taxon>
        <taxon>Gammaproteobacteria</taxon>
        <taxon>Enterobacterales</taxon>
        <taxon>Gallaecimonadaceae</taxon>
        <taxon>Gallaecimonas</taxon>
    </lineage>
</organism>
<evidence type="ECO:0000313" key="6">
    <source>
        <dbReference type="Proteomes" id="UP000006755"/>
    </source>
</evidence>
<dbReference type="eggNOG" id="COG0845">
    <property type="taxonomic scope" value="Bacteria"/>
</dbReference>
<dbReference type="AlphaFoldDB" id="K2K446"/>
<gene>
    <name evidence="5" type="ORF">B3C1_11354</name>
</gene>
<dbReference type="Proteomes" id="UP000006755">
    <property type="component" value="Unassembled WGS sequence"/>
</dbReference>
<name>K2K446_9GAMM</name>
<sequence>MKAMLSVLLLALAGCSQEPDAIYGTVERDRLTLVAPAAELVAEVAVAEGDRVQPGQVLLRLDDTAAKARRDAAQARLAQSQAALAELVKGPRQENIDEAKARVAGAQASLLQAERQWQRTRRLVADKVLTAQDLDSATAARDGARASLDSAQQQLLALNNGTRAEQLAQGQAQVAAASAELAQAEKALADLTLVAAQAALVDVLPWRKGDRVNAGSQLVSLLALARPYVRAYLPASKLSKLQAGSQVKLRIDGSEGLLDGTVRRIRGEPAFTPYYALNERDRSRLMYLTDIDLGPQGADLATGLSLEVVLP</sequence>